<dbReference type="Proteomes" id="UP000534294">
    <property type="component" value="Unassembled WGS sequence"/>
</dbReference>
<name>A0A7W7YNZ0_9BACT</name>
<organism evidence="1 2">
    <name type="scientific">Prosthecobacter dejongeii</name>
    <dbReference type="NCBI Taxonomy" id="48465"/>
    <lineage>
        <taxon>Bacteria</taxon>
        <taxon>Pseudomonadati</taxon>
        <taxon>Verrucomicrobiota</taxon>
        <taxon>Verrucomicrobiia</taxon>
        <taxon>Verrucomicrobiales</taxon>
        <taxon>Verrucomicrobiaceae</taxon>
        <taxon>Prosthecobacter</taxon>
    </lineage>
</organism>
<sequence>MSCHIEPYTDSVSARAELVPFLCQELPDGPSEELWQQRLKHWWDENPHASDSAERGWVLKAAGRLVGFLGFIPVRYAFAGQPVPALIATSWVVQEGFRHAALPMALKMQRLAKTHLLLDSTPSLEVQALILRLGWIGELKVRRQMLPLGFWGKLFGRFTGQSWPALKPGHRFTTNVNDVRQLERPWQQSGRLEKWICLETLRWYAAARLREHQFLGVVDAEGCLTSYLWLTRRSRRGIHLWMLLESFSTEADNQELAALVGALISREVHLPGPPAHLLSLIGFPQDEHWLDVRALIRDEALVSHFHACPPALKDVAKHTVMAEGDFGL</sequence>
<gene>
    <name evidence="1" type="ORF">HNQ64_003837</name>
</gene>
<reference evidence="1 2" key="1">
    <citation type="submission" date="2020-08" db="EMBL/GenBank/DDBJ databases">
        <title>Genomic Encyclopedia of Type Strains, Phase IV (KMG-IV): sequencing the most valuable type-strain genomes for metagenomic binning, comparative biology and taxonomic classification.</title>
        <authorList>
            <person name="Goeker M."/>
        </authorList>
    </citation>
    <scope>NUCLEOTIDE SEQUENCE [LARGE SCALE GENOMIC DNA]</scope>
    <source>
        <strain evidence="1 2">DSM 12251</strain>
    </source>
</reference>
<comment type="caution">
    <text evidence="1">The sequence shown here is derived from an EMBL/GenBank/DDBJ whole genome shotgun (WGS) entry which is preliminary data.</text>
</comment>
<proteinExistence type="predicted"/>
<evidence type="ECO:0000313" key="1">
    <source>
        <dbReference type="EMBL" id="MBB5039562.1"/>
    </source>
</evidence>
<dbReference type="RefSeq" id="WP_184211463.1">
    <property type="nucleotide sequence ID" value="NZ_JACHIF010000009.1"/>
</dbReference>
<accession>A0A7W7YNZ0</accession>
<dbReference type="EMBL" id="JACHIF010000009">
    <property type="protein sequence ID" value="MBB5039562.1"/>
    <property type="molecule type" value="Genomic_DNA"/>
</dbReference>
<evidence type="ECO:0000313" key="2">
    <source>
        <dbReference type="Proteomes" id="UP000534294"/>
    </source>
</evidence>
<protein>
    <submittedName>
        <fullName evidence="1">Uncharacterized protein</fullName>
    </submittedName>
</protein>
<dbReference type="AlphaFoldDB" id="A0A7W7YNZ0"/>
<keyword evidence="2" id="KW-1185">Reference proteome</keyword>